<keyword evidence="12" id="KW-0969">Cilium</keyword>
<dbReference type="OrthoDB" id="278317at2"/>
<evidence type="ECO:0000256" key="4">
    <source>
        <dbReference type="ARBA" id="ARBA00022448"/>
    </source>
</evidence>
<evidence type="ECO:0000256" key="3">
    <source>
        <dbReference type="ARBA" id="ARBA00020392"/>
    </source>
</evidence>
<dbReference type="EMBL" id="CP042914">
    <property type="protein sequence ID" value="QEG42735.1"/>
    <property type="molecule type" value="Genomic_DNA"/>
</dbReference>
<feature type="coiled-coil region" evidence="11">
    <location>
        <begin position="87"/>
        <end position="121"/>
    </location>
</feature>
<dbReference type="GO" id="GO:0009288">
    <property type="term" value="C:bacterial-type flagellum"/>
    <property type="evidence" value="ECO:0007669"/>
    <property type="project" value="InterPro"/>
</dbReference>
<proteinExistence type="inferred from homology"/>
<evidence type="ECO:0000313" key="12">
    <source>
        <dbReference type="EMBL" id="QEG42735.1"/>
    </source>
</evidence>
<dbReference type="RefSeq" id="WP_068137813.1">
    <property type="nucleotide sequence ID" value="NZ_CP042914.1"/>
</dbReference>
<keyword evidence="10" id="KW-1006">Bacterial flagellum protein export</keyword>
<keyword evidence="6" id="KW-0145">Chemotaxis</keyword>
<dbReference type="Proteomes" id="UP000325286">
    <property type="component" value="Chromosome"/>
</dbReference>
<keyword evidence="12" id="KW-0282">Flagellum</keyword>
<evidence type="ECO:0000256" key="5">
    <source>
        <dbReference type="ARBA" id="ARBA00022475"/>
    </source>
</evidence>
<dbReference type="InterPro" id="IPR012823">
    <property type="entry name" value="Flagell_FliJ"/>
</dbReference>
<evidence type="ECO:0000256" key="2">
    <source>
        <dbReference type="ARBA" id="ARBA00010004"/>
    </source>
</evidence>
<gene>
    <name evidence="12" type="primary">fliJ</name>
    <name evidence="12" type="ORF">UC8_47770</name>
</gene>
<keyword evidence="7" id="KW-1005">Bacterial flagellum biogenesis</keyword>
<keyword evidence="4" id="KW-0813">Transport</keyword>
<feature type="coiled-coil region" evidence="11">
    <location>
        <begin position="31"/>
        <end position="58"/>
    </location>
</feature>
<evidence type="ECO:0000256" key="8">
    <source>
        <dbReference type="ARBA" id="ARBA00022927"/>
    </source>
</evidence>
<dbReference type="KEGG" id="rul:UC8_47770"/>
<reference evidence="12 13" key="1">
    <citation type="submission" date="2019-08" db="EMBL/GenBank/DDBJ databases">
        <title>Deep-cultivation of Planctomycetes and their phenomic and genomic characterization uncovers novel biology.</title>
        <authorList>
            <person name="Wiegand S."/>
            <person name="Jogler M."/>
            <person name="Boedeker C."/>
            <person name="Pinto D."/>
            <person name="Vollmers J."/>
            <person name="Rivas-Marin E."/>
            <person name="Kohn T."/>
            <person name="Peeters S.H."/>
            <person name="Heuer A."/>
            <person name="Rast P."/>
            <person name="Oberbeckmann S."/>
            <person name="Bunk B."/>
            <person name="Jeske O."/>
            <person name="Meyerdierks A."/>
            <person name="Storesund J.E."/>
            <person name="Kallscheuer N."/>
            <person name="Luecker S."/>
            <person name="Lage O.M."/>
            <person name="Pohl T."/>
            <person name="Merkel B.J."/>
            <person name="Hornburger P."/>
            <person name="Mueller R.-W."/>
            <person name="Bruemmer F."/>
            <person name="Labrenz M."/>
            <person name="Spormann A.M."/>
            <person name="Op den Camp H."/>
            <person name="Overmann J."/>
            <person name="Amann R."/>
            <person name="Jetten M.S.M."/>
            <person name="Mascher T."/>
            <person name="Medema M.H."/>
            <person name="Devos D.P."/>
            <person name="Kaster A.-K."/>
            <person name="Ovreas L."/>
            <person name="Rohde M."/>
            <person name="Galperin M.Y."/>
            <person name="Jogler C."/>
        </authorList>
    </citation>
    <scope>NUCLEOTIDE SEQUENCE [LARGE SCALE GENOMIC DNA]</scope>
    <source>
        <strain evidence="12 13">UC8</strain>
    </source>
</reference>
<keyword evidence="5" id="KW-1003">Cell membrane</keyword>
<protein>
    <recommendedName>
        <fullName evidence="3">Flagellar FliJ protein</fullName>
    </recommendedName>
</protein>
<evidence type="ECO:0000256" key="1">
    <source>
        <dbReference type="ARBA" id="ARBA00004413"/>
    </source>
</evidence>
<name>A0A5B9QZ86_9BACT</name>
<accession>A0A5B9QZ86</accession>
<dbReference type="GO" id="GO:0071973">
    <property type="term" value="P:bacterial-type flagellum-dependent cell motility"/>
    <property type="evidence" value="ECO:0007669"/>
    <property type="project" value="InterPro"/>
</dbReference>
<evidence type="ECO:0000256" key="7">
    <source>
        <dbReference type="ARBA" id="ARBA00022795"/>
    </source>
</evidence>
<keyword evidence="11" id="KW-0175">Coiled coil</keyword>
<evidence type="ECO:0000256" key="9">
    <source>
        <dbReference type="ARBA" id="ARBA00023136"/>
    </source>
</evidence>
<dbReference type="GO" id="GO:0044781">
    <property type="term" value="P:bacterial-type flagellum organization"/>
    <property type="evidence" value="ECO:0007669"/>
    <property type="project" value="UniProtKB-KW"/>
</dbReference>
<dbReference type="GO" id="GO:0006935">
    <property type="term" value="P:chemotaxis"/>
    <property type="evidence" value="ECO:0007669"/>
    <property type="project" value="UniProtKB-KW"/>
</dbReference>
<comment type="subcellular location">
    <subcellularLocation>
        <location evidence="1">Cell membrane</location>
        <topology evidence="1">Peripheral membrane protein</topology>
        <orientation evidence="1">Cytoplasmic side</orientation>
    </subcellularLocation>
</comment>
<dbReference type="GO" id="GO:0015031">
    <property type="term" value="P:protein transport"/>
    <property type="evidence" value="ECO:0007669"/>
    <property type="project" value="UniProtKB-KW"/>
</dbReference>
<evidence type="ECO:0000256" key="11">
    <source>
        <dbReference type="SAM" id="Coils"/>
    </source>
</evidence>
<dbReference type="Gene3D" id="1.10.287.1700">
    <property type="match status" value="1"/>
</dbReference>
<evidence type="ECO:0000256" key="6">
    <source>
        <dbReference type="ARBA" id="ARBA00022500"/>
    </source>
</evidence>
<keyword evidence="9" id="KW-0472">Membrane</keyword>
<dbReference type="InterPro" id="IPR053716">
    <property type="entry name" value="Flag_assembly_chemotaxis_eff"/>
</dbReference>
<organism evidence="12 13">
    <name type="scientific">Roseimaritima ulvae</name>
    <dbReference type="NCBI Taxonomy" id="980254"/>
    <lineage>
        <taxon>Bacteria</taxon>
        <taxon>Pseudomonadati</taxon>
        <taxon>Planctomycetota</taxon>
        <taxon>Planctomycetia</taxon>
        <taxon>Pirellulales</taxon>
        <taxon>Pirellulaceae</taxon>
        <taxon>Roseimaritima</taxon>
    </lineage>
</organism>
<evidence type="ECO:0000256" key="10">
    <source>
        <dbReference type="ARBA" id="ARBA00023225"/>
    </source>
</evidence>
<keyword evidence="13" id="KW-1185">Reference proteome</keyword>
<keyword evidence="8" id="KW-0653">Protein transport</keyword>
<evidence type="ECO:0000313" key="13">
    <source>
        <dbReference type="Proteomes" id="UP000325286"/>
    </source>
</evidence>
<sequence length="155" mass="18094">MFQFRFDSLLRLRESERDAARQEVADGHQAMGILQQQREDLEQQRQQLRDTAQRRMSEASISVDTMLNQGRYDVQLAAEIQGIASNMAAVEKEIERRQTRLQAADIEVKRLERLRETQQQQWNADQLAAQQADLDEIATLRFARASRNQGAHRWD</sequence>
<dbReference type="NCBIfam" id="TIGR02473">
    <property type="entry name" value="flagell_FliJ"/>
    <property type="match status" value="1"/>
</dbReference>
<comment type="similarity">
    <text evidence="2">Belongs to the FliJ family.</text>
</comment>
<dbReference type="Pfam" id="PF02050">
    <property type="entry name" value="FliJ"/>
    <property type="match status" value="1"/>
</dbReference>
<dbReference type="GO" id="GO:0005886">
    <property type="term" value="C:plasma membrane"/>
    <property type="evidence" value="ECO:0007669"/>
    <property type="project" value="UniProtKB-SubCell"/>
</dbReference>
<dbReference type="AlphaFoldDB" id="A0A5B9QZ86"/>
<keyword evidence="12" id="KW-0966">Cell projection</keyword>